<dbReference type="EMBL" id="JAJFAZ020000002">
    <property type="protein sequence ID" value="KAI5342407.1"/>
    <property type="molecule type" value="Genomic_DNA"/>
</dbReference>
<gene>
    <name evidence="2" type="ORF">L3X38_010282</name>
</gene>
<comment type="caution">
    <text evidence="2">The sequence shown here is derived from an EMBL/GenBank/DDBJ whole genome shotgun (WGS) entry which is preliminary data.</text>
</comment>
<sequence length="95" mass="10752">MEDNEIRSLTPSRMKRLSTPDVTSGDQLKVKRRTIIQTRKALSQQNESDDEKVEILAVHHVTIKELDEKEPFEDQVHDAPAALEDGGQATVDELE</sequence>
<evidence type="ECO:0000256" key="1">
    <source>
        <dbReference type="SAM" id="MobiDB-lite"/>
    </source>
</evidence>
<organism evidence="2 3">
    <name type="scientific">Prunus dulcis</name>
    <name type="common">Almond</name>
    <name type="synonym">Amygdalus dulcis</name>
    <dbReference type="NCBI Taxonomy" id="3755"/>
    <lineage>
        <taxon>Eukaryota</taxon>
        <taxon>Viridiplantae</taxon>
        <taxon>Streptophyta</taxon>
        <taxon>Embryophyta</taxon>
        <taxon>Tracheophyta</taxon>
        <taxon>Spermatophyta</taxon>
        <taxon>Magnoliopsida</taxon>
        <taxon>eudicotyledons</taxon>
        <taxon>Gunneridae</taxon>
        <taxon>Pentapetalae</taxon>
        <taxon>rosids</taxon>
        <taxon>fabids</taxon>
        <taxon>Rosales</taxon>
        <taxon>Rosaceae</taxon>
        <taxon>Amygdaloideae</taxon>
        <taxon>Amygdaleae</taxon>
        <taxon>Prunus</taxon>
    </lineage>
</organism>
<name>A0AAD4WHY7_PRUDU</name>
<accession>A0AAD4WHY7</accession>
<evidence type="ECO:0000313" key="2">
    <source>
        <dbReference type="EMBL" id="KAI5342407.1"/>
    </source>
</evidence>
<protein>
    <submittedName>
        <fullName evidence="2">Uncharacterized protein</fullName>
    </submittedName>
</protein>
<proteinExistence type="predicted"/>
<keyword evidence="3" id="KW-1185">Reference proteome</keyword>
<feature type="region of interest" description="Disordered" evidence="1">
    <location>
        <begin position="1"/>
        <end position="26"/>
    </location>
</feature>
<dbReference type="AlphaFoldDB" id="A0AAD4WHY7"/>
<dbReference type="Proteomes" id="UP001054821">
    <property type="component" value="Chromosome 2"/>
</dbReference>
<evidence type="ECO:0000313" key="3">
    <source>
        <dbReference type="Proteomes" id="UP001054821"/>
    </source>
</evidence>
<reference evidence="2 3" key="1">
    <citation type="journal article" date="2022" name="G3 (Bethesda)">
        <title>Whole-genome sequence and methylome profiling of the almond [Prunus dulcis (Mill.) D.A. Webb] cultivar 'Nonpareil'.</title>
        <authorList>
            <person name="D'Amico-Willman K.M."/>
            <person name="Ouma W.Z."/>
            <person name="Meulia T."/>
            <person name="Sideli G.M."/>
            <person name="Gradziel T.M."/>
            <person name="Fresnedo-Ramirez J."/>
        </authorList>
    </citation>
    <scope>NUCLEOTIDE SEQUENCE [LARGE SCALE GENOMIC DNA]</scope>
    <source>
        <strain evidence="2">Clone GOH B32 T37-40</strain>
    </source>
</reference>